<comment type="caution">
    <text evidence="2">The sequence shown here is derived from an EMBL/GenBank/DDBJ whole genome shotgun (WGS) entry which is preliminary data.</text>
</comment>
<dbReference type="Gene3D" id="3.30.70.2760">
    <property type="match status" value="1"/>
</dbReference>
<dbReference type="SMART" id="SM00471">
    <property type="entry name" value="HDc"/>
    <property type="match status" value="1"/>
</dbReference>
<dbReference type="InterPro" id="IPR050135">
    <property type="entry name" value="dGTPase-like"/>
</dbReference>
<keyword evidence="3" id="KW-1185">Reference proteome</keyword>
<dbReference type="PANTHER" id="PTHR11373:SF4">
    <property type="entry name" value="DEOXYNUCLEOSIDE TRIPHOSPHATE TRIPHOSPHOHYDROLASE SAMHD1"/>
    <property type="match status" value="1"/>
</dbReference>
<organism evidence="2 3">
    <name type="scientific">Elliptochloris bilobata</name>
    <dbReference type="NCBI Taxonomy" id="381761"/>
    <lineage>
        <taxon>Eukaryota</taxon>
        <taxon>Viridiplantae</taxon>
        <taxon>Chlorophyta</taxon>
        <taxon>core chlorophytes</taxon>
        <taxon>Trebouxiophyceae</taxon>
        <taxon>Trebouxiophyceae incertae sedis</taxon>
        <taxon>Elliptochloris clade</taxon>
        <taxon>Elliptochloris</taxon>
    </lineage>
</organism>
<dbReference type="GO" id="GO:0005634">
    <property type="term" value="C:nucleus"/>
    <property type="evidence" value="ECO:0007669"/>
    <property type="project" value="TreeGrafter"/>
</dbReference>
<dbReference type="Gene3D" id="1.10.3210.10">
    <property type="entry name" value="Hypothetical protein af1432"/>
    <property type="match status" value="1"/>
</dbReference>
<dbReference type="SUPFAM" id="SSF109604">
    <property type="entry name" value="HD-domain/PDEase-like"/>
    <property type="match status" value="1"/>
</dbReference>
<dbReference type="InterPro" id="IPR006674">
    <property type="entry name" value="HD_domain"/>
</dbReference>
<dbReference type="InterPro" id="IPR003607">
    <property type="entry name" value="HD/PDEase_dom"/>
</dbReference>
<dbReference type="PROSITE" id="PS51831">
    <property type="entry name" value="HD"/>
    <property type="match status" value="1"/>
</dbReference>
<evidence type="ECO:0000313" key="2">
    <source>
        <dbReference type="EMBL" id="KAK9831533.1"/>
    </source>
</evidence>
<evidence type="ECO:0000259" key="1">
    <source>
        <dbReference type="PROSITE" id="PS51831"/>
    </source>
</evidence>
<dbReference type="Pfam" id="PF01966">
    <property type="entry name" value="HD"/>
    <property type="match status" value="1"/>
</dbReference>
<dbReference type="PANTHER" id="PTHR11373">
    <property type="entry name" value="DEOXYNUCLEOSIDE TRIPHOSPHATE TRIPHOSPHOHYDROLASE"/>
    <property type="match status" value="1"/>
</dbReference>
<dbReference type="EMBL" id="JALJOU010000045">
    <property type="protein sequence ID" value="KAK9831533.1"/>
    <property type="molecule type" value="Genomic_DNA"/>
</dbReference>
<sequence length="548" mass="62271">MMDPGGDVVLSQLSAGAESEDDMFALTASQRLNTPVDTMVAHASPADGGLKGREHGKYFNDPVHNHLYLPPLARKIYDTRQFQRLADLKQLGLTYQVFRGASHNRLEHSMGVAYLAGSLATRIQLFQAPELEWPLREQKSDINVIQIAGLCHDLGHGPFSHVFEHEFLRRRGVMGWSHEDMSVALFDRIRDENVHGICESELSEDESARVRDIIRAGDVGKGVRAPDGKRWQYEIVANGRNGLDVDKFDYLQRDSMYCNVKIPADFDRLQKFSKVIDDEICYRWSEYENVLAVYQSRASMHRRVYCHRKAKAIELMVVDAMLEADVEMRIVERIADPDLFVTLDDTLLRQIENHGLLPNLVVEREGPLRKAKALLQRLRRRDLYKYVDAVQVPVEDLRRDMWRIPAEAEVVGYNSGTDVPLRPEDVILVDVKIDLTNGEHNPVDRVSFFDHPESTVKYPMSRKAVSTMFSEVHQERQCRIYSRSSDPRACAAVKQAFRAWVATRFGDAAVCATPCPAARACEHAAAAALAVPSRKRNLETVYERADVR</sequence>
<dbReference type="Proteomes" id="UP001445335">
    <property type="component" value="Unassembled WGS sequence"/>
</dbReference>
<accession>A0AAW1RD31</accession>
<feature type="domain" description="HD" evidence="1">
    <location>
        <begin position="105"/>
        <end position="251"/>
    </location>
</feature>
<dbReference type="CDD" id="cd00077">
    <property type="entry name" value="HDc"/>
    <property type="match status" value="1"/>
</dbReference>
<reference evidence="2 3" key="1">
    <citation type="journal article" date="2024" name="Nat. Commun.">
        <title>Phylogenomics reveals the evolutionary origins of lichenization in chlorophyte algae.</title>
        <authorList>
            <person name="Puginier C."/>
            <person name="Libourel C."/>
            <person name="Otte J."/>
            <person name="Skaloud P."/>
            <person name="Haon M."/>
            <person name="Grisel S."/>
            <person name="Petersen M."/>
            <person name="Berrin J.G."/>
            <person name="Delaux P.M."/>
            <person name="Dal Grande F."/>
            <person name="Keller J."/>
        </authorList>
    </citation>
    <scope>NUCLEOTIDE SEQUENCE [LARGE SCALE GENOMIC DNA]</scope>
    <source>
        <strain evidence="2 3">SAG 245.80</strain>
    </source>
</reference>
<dbReference type="GO" id="GO:0008832">
    <property type="term" value="F:dGTPase activity"/>
    <property type="evidence" value="ECO:0007669"/>
    <property type="project" value="TreeGrafter"/>
</dbReference>
<name>A0AAW1RD31_9CHLO</name>
<proteinExistence type="predicted"/>
<dbReference type="AlphaFoldDB" id="A0AAW1RD31"/>
<gene>
    <name evidence="2" type="ORF">WJX81_006576</name>
</gene>
<dbReference type="GO" id="GO:0006203">
    <property type="term" value="P:dGTP catabolic process"/>
    <property type="evidence" value="ECO:0007669"/>
    <property type="project" value="TreeGrafter"/>
</dbReference>
<protein>
    <recommendedName>
        <fullName evidence="1">HD domain-containing protein</fullName>
    </recommendedName>
</protein>
<evidence type="ECO:0000313" key="3">
    <source>
        <dbReference type="Proteomes" id="UP001445335"/>
    </source>
</evidence>